<dbReference type="Proteomes" id="UP000215335">
    <property type="component" value="Unassembled WGS sequence"/>
</dbReference>
<keyword evidence="3" id="KW-1185">Reference proteome</keyword>
<feature type="non-terminal residue" evidence="2">
    <location>
        <position position="1"/>
    </location>
</feature>
<feature type="compositionally biased region" description="Basic and acidic residues" evidence="1">
    <location>
        <begin position="54"/>
        <end position="64"/>
    </location>
</feature>
<protein>
    <submittedName>
        <fullName evidence="2">Uncharacterized protein</fullName>
    </submittedName>
</protein>
<sequence>GSVGSLTNLKLSISVTSGHKFKPTAAIRQNYQEPHALDNQGCSITTAAGPQRQDAQDNKVLEKS</sequence>
<reference evidence="2 3" key="1">
    <citation type="journal article" date="2017" name="Curr. Biol.">
        <title>The Evolution of Venom by Co-option of Single-Copy Genes.</title>
        <authorList>
            <person name="Martinson E.O."/>
            <person name="Mrinalini"/>
            <person name="Kelkar Y.D."/>
            <person name="Chang C.H."/>
            <person name="Werren J.H."/>
        </authorList>
    </citation>
    <scope>NUCLEOTIDE SEQUENCE [LARGE SCALE GENOMIC DNA]</scope>
    <source>
        <strain evidence="2 3">Alberta</strain>
        <tissue evidence="2">Whole body</tissue>
    </source>
</reference>
<organism evidence="2 3">
    <name type="scientific">Trichomalopsis sarcophagae</name>
    <dbReference type="NCBI Taxonomy" id="543379"/>
    <lineage>
        <taxon>Eukaryota</taxon>
        <taxon>Metazoa</taxon>
        <taxon>Ecdysozoa</taxon>
        <taxon>Arthropoda</taxon>
        <taxon>Hexapoda</taxon>
        <taxon>Insecta</taxon>
        <taxon>Pterygota</taxon>
        <taxon>Neoptera</taxon>
        <taxon>Endopterygota</taxon>
        <taxon>Hymenoptera</taxon>
        <taxon>Apocrita</taxon>
        <taxon>Proctotrupomorpha</taxon>
        <taxon>Chalcidoidea</taxon>
        <taxon>Pteromalidae</taxon>
        <taxon>Pteromalinae</taxon>
        <taxon>Trichomalopsis</taxon>
    </lineage>
</organism>
<accession>A0A232ETK2</accession>
<dbReference type="AlphaFoldDB" id="A0A232ETK2"/>
<evidence type="ECO:0000313" key="2">
    <source>
        <dbReference type="EMBL" id="OXU21688.1"/>
    </source>
</evidence>
<evidence type="ECO:0000313" key="3">
    <source>
        <dbReference type="Proteomes" id="UP000215335"/>
    </source>
</evidence>
<name>A0A232ETK2_9HYME</name>
<evidence type="ECO:0000256" key="1">
    <source>
        <dbReference type="SAM" id="MobiDB-lite"/>
    </source>
</evidence>
<comment type="caution">
    <text evidence="2">The sequence shown here is derived from an EMBL/GenBank/DDBJ whole genome shotgun (WGS) entry which is preliminary data.</text>
</comment>
<feature type="region of interest" description="Disordered" evidence="1">
    <location>
        <begin position="41"/>
        <end position="64"/>
    </location>
</feature>
<gene>
    <name evidence="2" type="ORF">TSAR_012700</name>
</gene>
<dbReference type="EMBL" id="NNAY01002264">
    <property type="protein sequence ID" value="OXU21688.1"/>
    <property type="molecule type" value="Genomic_DNA"/>
</dbReference>
<proteinExistence type="predicted"/>